<gene>
    <name evidence="10" type="primary">idi</name>
    <name evidence="13" type="ORF">E1269_21445</name>
</gene>
<evidence type="ECO:0000256" key="3">
    <source>
        <dbReference type="ARBA" id="ARBA00012057"/>
    </source>
</evidence>
<dbReference type="HAMAP" id="MF_00202">
    <property type="entry name" value="Idi"/>
    <property type="match status" value="1"/>
</dbReference>
<dbReference type="GO" id="GO:0050992">
    <property type="term" value="P:dimethylallyl diphosphate biosynthetic process"/>
    <property type="evidence" value="ECO:0007669"/>
    <property type="project" value="UniProtKB-UniRule"/>
</dbReference>
<evidence type="ECO:0000313" key="14">
    <source>
        <dbReference type="Proteomes" id="UP000294739"/>
    </source>
</evidence>
<protein>
    <recommendedName>
        <fullName evidence="3 10">Isopentenyl-diphosphate Delta-isomerase</fullName>
        <shortName evidence="10">IPP isomerase</shortName>
        <ecNumber evidence="3 10">5.3.3.2</ecNumber>
    </recommendedName>
    <alternativeName>
        <fullName evidence="10">IPP:DMAPP isomerase</fullName>
    </alternativeName>
    <alternativeName>
        <fullName evidence="10">Isopentenyl pyrophosphate isomerase</fullName>
    </alternativeName>
</protein>
<keyword evidence="14" id="KW-1185">Reference proteome</keyword>
<keyword evidence="5 10" id="KW-0479">Metal-binding</keyword>
<dbReference type="NCBIfam" id="TIGR02150">
    <property type="entry name" value="IPP_isom_1"/>
    <property type="match status" value="1"/>
</dbReference>
<dbReference type="OrthoDB" id="9809458at2"/>
<name>A0A4R5CXJ1_9ACTN</name>
<dbReference type="GO" id="GO:0046872">
    <property type="term" value="F:metal ion binding"/>
    <property type="evidence" value="ECO:0007669"/>
    <property type="project" value="UniProtKB-KW"/>
</dbReference>
<evidence type="ECO:0000256" key="4">
    <source>
        <dbReference type="ARBA" id="ARBA00022490"/>
    </source>
</evidence>
<feature type="binding site" evidence="10">
    <location>
        <position position="77"/>
    </location>
    <ligand>
        <name>Mn(2+)</name>
        <dbReference type="ChEBI" id="CHEBI:29035"/>
    </ligand>
</feature>
<feature type="binding site" evidence="10">
    <location>
        <position position="132"/>
    </location>
    <ligand>
        <name>Mg(2+)</name>
        <dbReference type="ChEBI" id="CHEBI:18420"/>
    </ligand>
</feature>
<dbReference type="InParanoid" id="A0A4R5CXJ1"/>
<accession>A0A4R5CXJ1</accession>
<keyword evidence="8 10" id="KW-0414">Isoprene biosynthesis</keyword>
<proteinExistence type="inferred from homology"/>
<dbReference type="SUPFAM" id="SSF55811">
    <property type="entry name" value="Nudix"/>
    <property type="match status" value="1"/>
</dbReference>
<dbReference type="PANTHER" id="PTHR10885:SF0">
    <property type="entry name" value="ISOPENTENYL-DIPHOSPHATE DELTA-ISOMERASE"/>
    <property type="match status" value="1"/>
</dbReference>
<feature type="binding site" evidence="10">
    <location>
        <position position="161"/>
    </location>
    <ligand>
        <name>Mn(2+)</name>
        <dbReference type="ChEBI" id="CHEBI:29035"/>
    </ligand>
</feature>
<evidence type="ECO:0000256" key="8">
    <source>
        <dbReference type="ARBA" id="ARBA00023229"/>
    </source>
</evidence>
<dbReference type="GO" id="GO:0008299">
    <property type="term" value="P:isoprenoid biosynthetic process"/>
    <property type="evidence" value="ECO:0007669"/>
    <property type="project" value="UniProtKB-UniRule"/>
</dbReference>
<feature type="binding site" evidence="10">
    <location>
        <position position="114"/>
    </location>
    <ligand>
        <name>Mn(2+)</name>
        <dbReference type="ChEBI" id="CHEBI:29035"/>
    </ligand>
</feature>
<dbReference type="PANTHER" id="PTHR10885">
    <property type="entry name" value="ISOPENTENYL-DIPHOSPHATE DELTA-ISOMERASE"/>
    <property type="match status" value="1"/>
</dbReference>
<evidence type="ECO:0000256" key="11">
    <source>
        <dbReference type="SAM" id="MobiDB-lite"/>
    </source>
</evidence>
<evidence type="ECO:0000256" key="6">
    <source>
        <dbReference type="ARBA" id="ARBA00022842"/>
    </source>
</evidence>
<comment type="caution">
    <text evidence="13">The sequence shown here is derived from an EMBL/GenBank/DDBJ whole genome shotgun (WGS) entry which is preliminary data.</text>
</comment>
<comment type="function">
    <text evidence="10">Catalyzes the 1,3-allylic rearrangement of the homoallylic substrate isopentenyl (IPP) to its highly electrophilic allylic isomer, dimethylallyl diphosphate (DMAPP).</text>
</comment>
<comment type="similarity">
    <text evidence="2 10">Belongs to the IPP isomerase type 1 family.</text>
</comment>
<dbReference type="InterPro" id="IPR056375">
    <property type="entry name" value="Idi_bact"/>
</dbReference>
<dbReference type="Proteomes" id="UP000294739">
    <property type="component" value="Unassembled WGS sequence"/>
</dbReference>
<dbReference type="NCBIfam" id="NF002995">
    <property type="entry name" value="PRK03759.1"/>
    <property type="match status" value="1"/>
</dbReference>
<feature type="binding site" evidence="10">
    <location>
        <position position="159"/>
    </location>
    <ligand>
        <name>Mn(2+)</name>
        <dbReference type="ChEBI" id="CHEBI:29035"/>
    </ligand>
</feature>
<evidence type="ECO:0000256" key="7">
    <source>
        <dbReference type="ARBA" id="ARBA00023211"/>
    </source>
</evidence>
<comment type="catalytic activity">
    <reaction evidence="10">
        <text>isopentenyl diphosphate = dimethylallyl diphosphate</text>
        <dbReference type="Rhea" id="RHEA:23284"/>
        <dbReference type="ChEBI" id="CHEBI:57623"/>
        <dbReference type="ChEBI" id="CHEBI:128769"/>
        <dbReference type="EC" id="5.3.3.2"/>
    </reaction>
</comment>
<evidence type="ECO:0000259" key="12">
    <source>
        <dbReference type="PROSITE" id="PS51462"/>
    </source>
</evidence>
<feature type="binding site" evidence="10">
    <location>
        <position position="70"/>
    </location>
    <ligand>
        <name>Mn(2+)</name>
        <dbReference type="ChEBI" id="CHEBI:29035"/>
    </ligand>
</feature>
<feature type="active site" evidence="10">
    <location>
        <position position="112"/>
    </location>
</feature>
<keyword evidence="9 10" id="KW-0413">Isomerase</keyword>
<feature type="compositionally biased region" description="Low complexity" evidence="11">
    <location>
        <begin position="224"/>
        <end position="238"/>
    </location>
</feature>
<evidence type="ECO:0000256" key="1">
    <source>
        <dbReference type="ARBA" id="ARBA00004826"/>
    </source>
</evidence>
<dbReference type="Pfam" id="PF00293">
    <property type="entry name" value="NUDIX"/>
    <property type="match status" value="1"/>
</dbReference>
<comment type="cofactor">
    <cofactor evidence="10">
        <name>Mg(2+)</name>
        <dbReference type="ChEBI" id="CHEBI:18420"/>
    </cofactor>
    <text evidence="10">Binds 1 Mg(2+) ion per subunit. The magnesium ion binds only when substrate is bound.</text>
</comment>
<reference evidence="13 14" key="1">
    <citation type="submission" date="2019-03" db="EMBL/GenBank/DDBJ databases">
        <title>Draft genome sequences of novel Actinobacteria.</title>
        <authorList>
            <person name="Sahin N."/>
            <person name="Ay H."/>
            <person name="Saygin H."/>
        </authorList>
    </citation>
    <scope>NUCLEOTIDE SEQUENCE [LARGE SCALE GENOMIC DNA]</scope>
    <source>
        <strain evidence="13 14">5K138</strain>
    </source>
</reference>
<evidence type="ECO:0000256" key="10">
    <source>
        <dbReference type="HAMAP-Rule" id="MF_00202"/>
    </source>
</evidence>
<comment type="cofactor">
    <cofactor evidence="10">
        <name>Mn(2+)</name>
        <dbReference type="ChEBI" id="CHEBI:29035"/>
    </cofactor>
    <text evidence="10">Binds 1 Mn(2+) ion per subunit.</text>
</comment>
<dbReference type="InterPro" id="IPR011876">
    <property type="entry name" value="IsopentenylPP_isomerase_typ1"/>
</dbReference>
<keyword evidence="4 10" id="KW-0963">Cytoplasm</keyword>
<dbReference type="UniPathway" id="UPA00059">
    <property type="reaction ID" value="UER00104"/>
</dbReference>
<dbReference type="Gene3D" id="3.90.79.10">
    <property type="entry name" value="Nucleoside Triphosphate Pyrophosphohydrolase"/>
    <property type="match status" value="1"/>
</dbReference>
<dbReference type="InterPro" id="IPR000086">
    <property type="entry name" value="NUDIX_hydrolase_dom"/>
</dbReference>
<dbReference type="PROSITE" id="PS51462">
    <property type="entry name" value="NUDIX"/>
    <property type="match status" value="1"/>
</dbReference>
<dbReference type="InterPro" id="IPR015797">
    <property type="entry name" value="NUDIX_hydrolase-like_dom_sf"/>
</dbReference>
<keyword evidence="6 10" id="KW-0460">Magnesium</keyword>
<evidence type="ECO:0000256" key="2">
    <source>
        <dbReference type="ARBA" id="ARBA00007579"/>
    </source>
</evidence>
<comment type="subcellular location">
    <subcellularLocation>
        <location evidence="10">Cytoplasm</location>
    </subcellularLocation>
</comment>
<dbReference type="GO" id="GO:0005737">
    <property type="term" value="C:cytoplasm"/>
    <property type="evidence" value="ECO:0007669"/>
    <property type="project" value="UniProtKB-SubCell"/>
</dbReference>
<keyword evidence="7 10" id="KW-0464">Manganese</keyword>
<comment type="pathway">
    <text evidence="1 10">Isoprenoid biosynthesis; dimethylallyl diphosphate biosynthesis; dimethylallyl diphosphate from isopentenyl diphosphate: step 1/1.</text>
</comment>
<dbReference type="AlphaFoldDB" id="A0A4R5CXJ1"/>
<dbReference type="EC" id="5.3.3.2" evidence="3 10"/>
<feature type="region of interest" description="Disordered" evidence="11">
    <location>
        <begin position="214"/>
        <end position="238"/>
    </location>
</feature>
<evidence type="ECO:0000256" key="5">
    <source>
        <dbReference type="ARBA" id="ARBA00022723"/>
    </source>
</evidence>
<evidence type="ECO:0000313" key="13">
    <source>
        <dbReference type="EMBL" id="TDE02553.1"/>
    </source>
</evidence>
<sequence>MTGRPPDGHGIAARYWSWAGGVFAAAAGSQASFHGRPAAKEWHVSAAEERVVLLDERGESVGTALKREVHHRATPLHLAFSCYVFDDAGALLVTRRAAAKTTWPGSWTNSFCGHPGPDEDMRSAVERRAADELGLRLSGLRPVLPAFRYRAVMPNGVVENEICPVFAAVADGEPVPDPSEVGDHTWEPWPGFRDAVLAGRREVSPWCAEQVPTLASLPDDPRDWPAAPWAALPPAART</sequence>
<feature type="domain" description="Nudix hydrolase" evidence="12">
    <location>
        <begin position="75"/>
        <end position="209"/>
    </location>
</feature>
<dbReference type="FunCoup" id="A0A4R5CXJ1">
    <property type="interactions" value="301"/>
</dbReference>
<dbReference type="EMBL" id="SMKZ01000035">
    <property type="protein sequence ID" value="TDE02553.1"/>
    <property type="molecule type" value="Genomic_DNA"/>
</dbReference>
<dbReference type="GO" id="GO:0004452">
    <property type="term" value="F:isopentenyl-diphosphate delta-isomerase activity"/>
    <property type="evidence" value="ECO:0007669"/>
    <property type="project" value="UniProtKB-UniRule"/>
</dbReference>
<feature type="active site" evidence="10">
    <location>
        <position position="161"/>
    </location>
</feature>
<organism evidence="13 14">
    <name type="scientific">Jiangella asiatica</name>
    <dbReference type="NCBI Taxonomy" id="2530372"/>
    <lineage>
        <taxon>Bacteria</taxon>
        <taxon>Bacillati</taxon>
        <taxon>Actinomycetota</taxon>
        <taxon>Actinomycetes</taxon>
        <taxon>Jiangellales</taxon>
        <taxon>Jiangellaceae</taxon>
        <taxon>Jiangella</taxon>
    </lineage>
</organism>
<dbReference type="CDD" id="cd02885">
    <property type="entry name" value="NUDIX_IPP_Isomerase"/>
    <property type="match status" value="1"/>
</dbReference>
<evidence type="ECO:0000256" key="9">
    <source>
        <dbReference type="ARBA" id="ARBA00023235"/>
    </source>
</evidence>